<proteinExistence type="predicted"/>
<dbReference type="EMBL" id="CAUOFW020001992">
    <property type="protein sequence ID" value="CAK9150182.1"/>
    <property type="molecule type" value="Genomic_DNA"/>
</dbReference>
<dbReference type="AlphaFoldDB" id="A0ABC8S033"/>
<keyword evidence="2" id="KW-1185">Reference proteome</keyword>
<gene>
    <name evidence="1" type="ORF">ILEXP_LOCUS18304</name>
</gene>
<reference evidence="1 2" key="1">
    <citation type="submission" date="2024-02" db="EMBL/GenBank/DDBJ databases">
        <authorList>
            <person name="Vignale AGUSTIN F."/>
            <person name="Sosa J E."/>
            <person name="Modenutti C."/>
        </authorList>
    </citation>
    <scope>NUCLEOTIDE SEQUENCE [LARGE SCALE GENOMIC DNA]</scope>
</reference>
<name>A0ABC8S033_9AQUA</name>
<comment type="caution">
    <text evidence="1">The sequence shown here is derived from an EMBL/GenBank/DDBJ whole genome shotgun (WGS) entry which is preliminary data.</text>
</comment>
<protein>
    <submittedName>
        <fullName evidence="1">Uncharacterized protein</fullName>
    </submittedName>
</protein>
<evidence type="ECO:0000313" key="1">
    <source>
        <dbReference type="EMBL" id="CAK9150182.1"/>
    </source>
</evidence>
<evidence type="ECO:0000313" key="2">
    <source>
        <dbReference type="Proteomes" id="UP001642360"/>
    </source>
</evidence>
<dbReference type="Proteomes" id="UP001642360">
    <property type="component" value="Unassembled WGS sequence"/>
</dbReference>
<sequence length="57" mass="6477">CKGAEKEYVGIKQNGMRKHWNMCNRLSNLFSCLISYDTLSDGPLSECSPTLFERSFA</sequence>
<organism evidence="1 2">
    <name type="scientific">Ilex paraguariensis</name>
    <name type="common">yerba mate</name>
    <dbReference type="NCBI Taxonomy" id="185542"/>
    <lineage>
        <taxon>Eukaryota</taxon>
        <taxon>Viridiplantae</taxon>
        <taxon>Streptophyta</taxon>
        <taxon>Embryophyta</taxon>
        <taxon>Tracheophyta</taxon>
        <taxon>Spermatophyta</taxon>
        <taxon>Magnoliopsida</taxon>
        <taxon>eudicotyledons</taxon>
        <taxon>Gunneridae</taxon>
        <taxon>Pentapetalae</taxon>
        <taxon>asterids</taxon>
        <taxon>campanulids</taxon>
        <taxon>Aquifoliales</taxon>
        <taxon>Aquifoliaceae</taxon>
        <taxon>Ilex</taxon>
    </lineage>
</organism>
<feature type="non-terminal residue" evidence="1">
    <location>
        <position position="1"/>
    </location>
</feature>
<accession>A0ABC8S033</accession>